<feature type="transmembrane region" description="Helical" evidence="1">
    <location>
        <begin position="80"/>
        <end position="100"/>
    </location>
</feature>
<feature type="transmembrane region" description="Helical" evidence="1">
    <location>
        <begin position="167"/>
        <end position="184"/>
    </location>
</feature>
<keyword evidence="1" id="KW-0812">Transmembrane</keyword>
<keyword evidence="1" id="KW-1133">Transmembrane helix</keyword>
<evidence type="ECO:0000313" key="3">
    <source>
        <dbReference type="Proteomes" id="UP000239415"/>
    </source>
</evidence>
<evidence type="ECO:0000313" key="2">
    <source>
        <dbReference type="EMBL" id="PRX25697.1"/>
    </source>
</evidence>
<evidence type="ECO:0000256" key="1">
    <source>
        <dbReference type="SAM" id="Phobius"/>
    </source>
</evidence>
<name>A0A2T0KPM9_9ACTN</name>
<feature type="transmembrane region" description="Helical" evidence="1">
    <location>
        <begin position="41"/>
        <end position="59"/>
    </location>
</feature>
<organism evidence="2 3">
    <name type="scientific">Actinoplanes italicus</name>
    <dbReference type="NCBI Taxonomy" id="113567"/>
    <lineage>
        <taxon>Bacteria</taxon>
        <taxon>Bacillati</taxon>
        <taxon>Actinomycetota</taxon>
        <taxon>Actinomycetes</taxon>
        <taxon>Micromonosporales</taxon>
        <taxon>Micromonosporaceae</taxon>
        <taxon>Actinoplanes</taxon>
    </lineage>
</organism>
<accession>A0A2T0KPM9</accession>
<reference evidence="2 3" key="1">
    <citation type="submission" date="2018-03" db="EMBL/GenBank/DDBJ databases">
        <title>Genomic Encyclopedia of Archaeal and Bacterial Type Strains, Phase II (KMG-II): from individual species to whole genera.</title>
        <authorList>
            <person name="Goeker M."/>
        </authorList>
    </citation>
    <scope>NUCLEOTIDE SEQUENCE [LARGE SCALE GENOMIC DNA]</scope>
    <source>
        <strain evidence="2 3">DSM 43146</strain>
    </source>
</reference>
<gene>
    <name evidence="2" type="ORF">CLV67_101416</name>
</gene>
<keyword evidence="1" id="KW-0472">Membrane</keyword>
<keyword evidence="3" id="KW-1185">Reference proteome</keyword>
<comment type="caution">
    <text evidence="2">The sequence shown here is derived from an EMBL/GenBank/DDBJ whole genome shotgun (WGS) entry which is preliminary data.</text>
</comment>
<dbReference type="AlphaFoldDB" id="A0A2T0KPM9"/>
<proteinExistence type="predicted"/>
<dbReference type="OrthoDB" id="3380106at2"/>
<dbReference type="EMBL" id="PVMZ01000001">
    <property type="protein sequence ID" value="PRX25697.1"/>
    <property type="molecule type" value="Genomic_DNA"/>
</dbReference>
<dbReference type="Proteomes" id="UP000239415">
    <property type="component" value="Unassembled WGS sequence"/>
</dbReference>
<protein>
    <submittedName>
        <fullName evidence="2">Uncharacterized protein</fullName>
    </submittedName>
</protein>
<dbReference type="RefSeq" id="WP_106315405.1">
    <property type="nucleotide sequence ID" value="NZ_BOMO01000023.1"/>
</dbReference>
<sequence>MIRLHLRARGVPLFALGLLVVTVLAAAATQWLTTRPYFDPVQARTPVIAVAPLLAALLLGPTLAGADELLERGTPTPWQLIRTGHLAAAVIGIGTLLALAGRSDALARNTLGCVGLVAGAAALIGVRLAWLPVFAYVCAVYASAPALDDRWAQIWAWPVQPSTAHLSWWPVLAAFTAGTGVYILRGARTT</sequence>